<name>A0A0L0FCY5_9EUKA</name>
<feature type="compositionally biased region" description="Polar residues" evidence="1">
    <location>
        <begin position="276"/>
        <end position="286"/>
    </location>
</feature>
<dbReference type="EMBL" id="KQ244253">
    <property type="protein sequence ID" value="KNC74600.1"/>
    <property type="molecule type" value="Genomic_DNA"/>
</dbReference>
<protein>
    <submittedName>
        <fullName evidence="2">Uncharacterized protein</fullName>
    </submittedName>
</protein>
<accession>A0A0L0FCY5</accession>
<sequence>KLDWANGHGTTCPNELKSIALAANEPGMQSSNDTTPVLINGVYADDNDWHADDSKDPTLATDNPDDRAEITMPPSDVLAPATDQTGDLGDHGLDSDIAPQYEIDQILTSTALHTDSSQQQIHQSHTHTESHESSGGILHGSPHISTTAGTDTDTRHNSLNASDDGTANAFNTVHGSLLSFDTSTDSQIIRNSFTATQSVFHAQVHAQANALAQVVLLKQVNSHVPQAAHTPAALGSPSQTALSVDSSLTSEGWGLATHDTSDCDTNMNKKAAAASSLRNSVALSETQDAKTKDRKFRARKRKRIVHRQYARDGRDEGRENTFFGLATASAVRVSCSWGGCDQQHVYDWNRNGCDSLFREQGS</sequence>
<evidence type="ECO:0000256" key="1">
    <source>
        <dbReference type="SAM" id="MobiDB-lite"/>
    </source>
</evidence>
<feature type="region of interest" description="Disordered" evidence="1">
    <location>
        <begin position="48"/>
        <end position="95"/>
    </location>
</feature>
<feature type="region of interest" description="Disordered" evidence="1">
    <location>
        <begin position="274"/>
        <end position="300"/>
    </location>
</feature>
<feature type="region of interest" description="Disordered" evidence="1">
    <location>
        <begin position="113"/>
        <end position="163"/>
    </location>
</feature>
<dbReference type="RefSeq" id="XP_014148502.1">
    <property type="nucleotide sequence ID" value="XM_014293027.1"/>
</dbReference>
<reference evidence="2 3" key="1">
    <citation type="submission" date="2011-02" db="EMBL/GenBank/DDBJ databases">
        <title>The Genome Sequence of Sphaeroforma arctica JP610.</title>
        <authorList>
            <consortium name="The Broad Institute Genome Sequencing Platform"/>
            <person name="Russ C."/>
            <person name="Cuomo C."/>
            <person name="Young S.K."/>
            <person name="Zeng Q."/>
            <person name="Gargeya S."/>
            <person name="Alvarado L."/>
            <person name="Berlin A."/>
            <person name="Chapman S.B."/>
            <person name="Chen Z."/>
            <person name="Freedman E."/>
            <person name="Gellesch M."/>
            <person name="Goldberg J."/>
            <person name="Griggs A."/>
            <person name="Gujja S."/>
            <person name="Heilman E."/>
            <person name="Heiman D."/>
            <person name="Howarth C."/>
            <person name="Mehta T."/>
            <person name="Neiman D."/>
            <person name="Pearson M."/>
            <person name="Roberts A."/>
            <person name="Saif S."/>
            <person name="Shea T."/>
            <person name="Shenoy N."/>
            <person name="Sisk P."/>
            <person name="Stolte C."/>
            <person name="Sykes S."/>
            <person name="White J."/>
            <person name="Yandava C."/>
            <person name="Burger G."/>
            <person name="Gray M.W."/>
            <person name="Holland P.W.H."/>
            <person name="King N."/>
            <person name="Lang F.B.F."/>
            <person name="Roger A.J."/>
            <person name="Ruiz-Trillo I."/>
            <person name="Haas B."/>
            <person name="Nusbaum C."/>
            <person name="Birren B."/>
        </authorList>
    </citation>
    <scope>NUCLEOTIDE SEQUENCE [LARGE SCALE GENOMIC DNA]</scope>
    <source>
        <strain evidence="2 3">JP610</strain>
    </source>
</reference>
<evidence type="ECO:0000313" key="3">
    <source>
        <dbReference type="Proteomes" id="UP000054560"/>
    </source>
</evidence>
<dbReference type="Proteomes" id="UP000054560">
    <property type="component" value="Unassembled WGS sequence"/>
</dbReference>
<keyword evidence="3" id="KW-1185">Reference proteome</keyword>
<dbReference type="AlphaFoldDB" id="A0A0L0FCY5"/>
<feature type="non-terminal residue" evidence="2">
    <location>
        <position position="1"/>
    </location>
</feature>
<organism evidence="2 3">
    <name type="scientific">Sphaeroforma arctica JP610</name>
    <dbReference type="NCBI Taxonomy" id="667725"/>
    <lineage>
        <taxon>Eukaryota</taxon>
        <taxon>Ichthyosporea</taxon>
        <taxon>Ichthyophonida</taxon>
        <taxon>Sphaeroforma</taxon>
    </lineage>
</organism>
<gene>
    <name evidence="2" type="ORF">SARC_12859</name>
</gene>
<proteinExistence type="predicted"/>
<evidence type="ECO:0000313" key="2">
    <source>
        <dbReference type="EMBL" id="KNC74600.1"/>
    </source>
</evidence>
<feature type="compositionally biased region" description="Polar residues" evidence="1">
    <location>
        <begin position="143"/>
        <end position="163"/>
    </location>
</feature>
<dbReference type="GeneID" id="25913363"/>